<evidence type="ECO:0000256" key="3">
    <source>
        <dbReference type="ARBA" id="ARBA00022729"/>
    </source>
</evidence>
<accession>A0ABW3MB88</accession>
<evidence type="ECO:0000313" key="5">
    <source>
        <dbReference type="EMBL" id="MFD1047903.1"/>
    </source>
</evidence>
<reference evidence="6" key="1">
    <citation type="journal article" date="2019" name="Int. J. Syst. Evol. Microbiol.">
        <title>The Global Catalogue of Microorganisms (GCM) 10K type strain sequencing project: providing services to taxonomists for standard genome sequencing and annotation.</title>
        <authorList>
            <consortium name="The Broad Institute Genomics Platform"/>
            <consortium name="The Broad Institute Genome Sequencing Center for Infectious Disease"/>
            <person name="Wu L."/>
            <person name="Ma J."/>
        </authorList>
    </citation>
    <scope>NUCLEOTIDE SEQUENCE [LARGE SCALE GENOMIC DNA]</scope>
    <source>
        <strain evidence="6">JCM 31486</strain>
    </source>
</reference>
<sequence length="235" mass="24955">TAGCGGTETPAQQGGGHLTVWLMNGDLSDKAVAAINTAFEKATGAQVTVQVQEWDNINTKISTALAQDTTPDVIEIGNTDVPLFAANGALTDLTRRYPPQRDKAHAMALDSSLVTVTSDHALLYADPSVFSRLSFLTDSTHVRPLNSLPQPTANDDLRADLVDLIAQYTANGLDVIVVNQTTPEHQAGGFTCVKVLIPGTLSMTFGHTHRRTTGLPRLDAALAGSEVNPHPHPFP</sequence>
<evidence type="ECO:0000313" key="6">
    <source>
        <dbReference type="Proteomes" id="UP001597045"/>
    </source>
</evidence>
<dbReference type="PANTHER" id="PTHR30061">
    <property type="entry name" value="MALTOSE-BINDING PERIPLASMIC PROTEIN"/>
    <property type="match status" value="1"/>
</dbReference>
<evidence type="ECO:0000259" key="4">
    <source>
        <dbReference type="PROSITE" id="PS51664"/>
    </source>
</evidence>
<evidence type="ECO:0000256" key="2">
    <source>
        <dbReference type="ARBA" id="ARBA00022448"/>
    </source>
</evidence>
<comment type="caution">
    <text evidence="5">The sequence shown here is derived from an EMBL/GenBank/DDBJ whole genome shotgun (WGS) entry which is preliminary data.</text>
</comment>
<dbReference type="InterPro" id="IPR003776">
    <property type="entry name" value="YcaO-like_dom"/>
</dbReference>
<dbReference type="EMBL" id="JBHTIS010001304">
    <property type="protein sequence ID" value="MFD1047903.1"/>
    <property type="molecule type" value="Genomic_DNA"/>
</dbReference>
<gene>
    <name evidence="5" type="ORF">ACFQ1S_21370</name>
</gene>
<keyword evidence="6" id="KW-1185">Reference proteome</keyword>
<dbReference type="Pfam" id="PF02624">
    <property type="entry name" value="YcaO"/>
    <property type="match status" value="1"/>
</dbReference>
<dbReference type="SUPFAM" id="SSF53850">
    <property type="entry name" value="Periplasmic binding protein-like II"/>
    <property type="match status" value="1"/>
</dbReference>
<feature type="non-terminal residue" evidence="5">
    <location>
        <position position="1"/>
    </location>
</feature>
<proteinExistence type="inferred from homology"/>
<dbReference type="Gene3D" id="3.40.190.10">
    <property type="entry name" value="Periplasmic binding protein-like II"/>
    <property type="match status" value="1"/>
</dbReference>
<feature type="domain" description="YcaO" evidence="4">
    <location>
        <begin position="1"/>
        <end position="235"/>
    </location>
</feature>
<dbReference type="Proteomes" id="UP001597045">
    <property type="component" value="Unassembled WGS sequence"/>
</dbReference>
<comment type="similarity">
    <text evidence="1">Belongs to the bacterial solute-binding protein 1 family.</text>
</comment>
<dbReference type="PROSITE" id="PS51664">
    <property type="entry name" value="YCAO"/>
    <property type="match status" value="1"/>
</dbReference>
<organism evidence="5 6">
    <name type="scientific">Kibdelosporangium lantanae</name>
    <dbReference type="NCBI Taxonomy" id="1497396"/>
    <lineage>
        <taxon>Bacteria</taxon>
        <taxon>Bacillati</taxon>
        <taxon>Actinomycetota</taxon>
        <taxon>Actinomycetes</taxon>
        <taxon>Pseudonocardiales</taxon>
        <taxon>Pseudonocardiaceae</taxon>
        <taxon>Kibdelosporangium</taxon>
    </lineage>
</organism>
<evidence type="ECO:0000256" key="1">
    <source>
        <dbReference type="ARBA" id="ARBA00008520"/>
    </source>
</evidence>
<keyword evidence="3" id="KW-0732">Signal</keyword>
<name>A0ABW3MB88_9PSEU</name>
<keyword evidence="2" id="KW-0813">Transport</keyword>
<dbReference type="PANTHER" id="PTHR30061:SF50">
    <property type="entry name" value="MALTOSE_MALTODEXTRIN-BINDING PERIPLASMIC PROTEIN"/>
    <property type="match status" value="1"/>
</dbReference>
<protein>
    <submittedName>
        <fullName evidence="5">Extracellular solute-binding protein</fullName>
    </submittedName>
</protein>